<dbReference type="Proteomes" id="UP000320095">
    <property type="component" value="Unassembled WGS sequence"/>
</dbReference>
<dbReference type="CDD" id="cd02440">
    <property type="entry name" value="AdoMet_MTases"/>
    <property type="match status" value="1"/>
</dbReference>
<proteinExistence type="predicted"/>
<dbReference type="InterPro" id="IPR013216">
    <property type="entry name" value="Methyltransf_11"/>
</dbReference>
<dbReference type="PANTHER" id="PTHR43591:SF24">
    <property type="entry name" value="2-METHOXY-6-POLYPRENYL-1,4-BENZOQUINOL METHYLASE, MITOCHONDRIAL"/>
    <property type="match status" value="1"/>
</dbReference>
<organism evidence="2 3">
    <name type="scientific">Mycolicibacterium hodleri</name>
    <dbReference type="NCBI Taxonomy" id="49897"/>
    <lineage>
        <taxon>Bacteria</taxon>
        <taxon>Bacillati</taxon>
        <taxon>Actinomycetota</taxon>
        <taxon>Actinomycetes</taxon>
        <taxon>Mycobacteriales</taxon>
        <taxon>Mycobacteriaceae</taxon>
        <taxon>Mycolicibacterium</taxon>
    </lineage>
</organism>
<gene>
    <name evidence="2" type="ORF">EAH80_11975</name>
</gene>
<feature type="domain" description="Methyltransferase type 11" evidence="1">
    <location>
        <begin position="89"/>
        <end position="186"/>
    </location>
</feature>
<evidence type="ECO:0000313" key="2">
    <source>
        <dbReference type="EMBL" id="TPG34294.1"/>
    </source>
</evidence>
<evidence type="ECO:0000259" key="1">
    <source>
        <dbReference type="Pfam" id="PF08241"/>
    </source>
</evidence>
<dbReference type="Gene3D" id="3.40.50.150">
    <property type="entry name" value="Vaccinia Virus protein VP39"/>
    <property type="match status" value="1"/>
</dbReference>
<accession>A0A502EAA9</accession>
<evidence type="ECO:0000313" key="3">
    <source>
        <dbReference type="Proteomes" id="UP000320095"/>
    </source>
</evidence>
<keyword evidence="2" id="KW-0808">Transferase</keyword>
<reference evidence="2 3" key="1">
    <citation type="journal article" date="2019" name="Environ. Microbiol.">
        <title>Species interactions and distinct microbial communities in high Arctic permafrost affected cryosols are associated with the CH4 and CO2 gas fluxes.</title>
        <authorList>
            <person name="Altshuler I."/>
            <person name="Hamel J."/>
            <person name="Turney S."/>
            <person name="Magnuson E."/>
            <person name="Levesque R."/>
            <person name="Greer C."/>
            <person name="Whyte L.G."/>
        </authorList>
    </citation>
    <scope>NUCLEOTIDE SEQUENCE [LARGE SCALE GENOMIC DNA]</scope>
    <source>
        <strain evidence="2 3">S5.20</strain>
    </source>
</reference>
<protein>
    <submittedName>
        <fullName evidence="2">Methyltransferase domain-containing protein</fullName>
    </submittedName>
</protein>
<keyword evidence="2" id="KW-0489">Methyltransferase</keyword>
<dbReference type="Pfam" id="PF08241">
    <property type="entry name" value="Methyltransf_11"/>
    <property type="match status" value="1"/>
</dbReference>
<dbReference type="SUPFAM" id="SSF53335">
    <property type="entry name" value="S-adenosyl-L-methionine-dependent methyltransferases"/>
    <property type="match status" value="1"/>
</dbReference>
<dbReference type="OrthoDB" id="3763870at2"/>
<sequence length="249" mass="26878">MNYPGRLDRRIRALLNRPATVVDGYLDVMGGARVPQTTGQRVMGSTVLPMIYERLWRPVLFWGFTARNTAQEDRRKLRLLGIQPGDTVLDVACGPGNTTRSLVEQVGPDGIAIGVDSSASMLAQAVRETAPDSPVGYVRGDAVDLPFDDGTFDAISCYGALYLMDDPLGSLRDMIRVLKPGGRIAILTTCARGPAHVRQVEVAASRLAPLRLFDVDEITDALRDAGLVEVTRNVSAASQTVGGRRPETS</sequence>
<dbReference type="AlphaFoldDB" id="A0A502EAA9"/>
<dbReference type="EMBL" id="RCZG01000004">
    <property type="protein sequence ID" value="TPG34294.1"/>
    <property type="molecule type" value="Genomic_DNA"/>
</dbReference>
<name>A0A502EAA9_9MYCO</name>
<dbReference type="InterPro" id="IPR029063">
    <property type="entry name" value="SAM-dependent_MTases_sf"/>
</dbReference>
<comment type="caution">
    <text evidence="2">The sequence shown here is derived from an EMBL/GenBank/DDBJ whole genome shotgun (WGS) entry which is preliminary data.</text>
</comment>
<dbReference type="GO" id="GO:0032259">
    <property type="term" value="P:methylation"/>
    <property type="evidence" value="ECO:0007669"/>
    <property type="project" value="UniProtKB-KW"/>
</dbReference>
<dbReference type="RefSeq" id="WP_140690758.1">
    <property type="nucleotide sequence ID" value="NZ_RCZG01000004.1"/>
</dbReference>
<dbReference type="GO" id="GO:0008757">
    <property type="term" value="F:S-adenosylmethionine-dependent methyltransferase activity"/>
    <property type="evidence" value="ECO:0007669"/>
    <property type="project" value="InterPro"/>
</dbReference>
<keyword evidence="3" id="KW-1185">Reference proteome</keyword>
<dbReference type="PANTHER" id="PTHR43591">
    <property type="entry name" value="METHYLTRANSFERASE"/>
    <property type="match status" value="1"/>
</dbReference>